<keyword evidence="1 3" id="KW-0328">Glycosyltransferase</keyword>
<dbReference type="EMBL" id="BAABAQ010000002">
    <property type="protein sequence ID" value="GAA4185863.1"/>
    <property type="molecule type" value="Genomic_DNA"/>
</dbReference>
<feature type="binding site" evidence="3">
    <location>
        <begin position="51"/>
        <end position="52"/>
    </location>
    <ligand>
        <name>phosphate</name>
        <dbReference type="ChEBI" id="CHEBI:43474"/>
    </ligand>
</feature>
<dbReference type="PROSITE" id="PS01240">
    <property type="entry name" value="PNP_MTAP_2"/>
    <property type="match status" value="1"/>
</dbReference>
<comment type="catalytic activity">
    <reaction evidence="3">
        <text>S-methyl-5'-thioadenosine + phosphate = 5-(methylsulfanyl)-alpha-D-ribose 1-phosphate + adenine</text>
        <dbReference type="Rhea" id="RHEA:11852"/>
        <dbReference type="ChEBI" id="CHEBI:16708"/>
        <dbReference type="ChEBI" id="CHEBI:17509"/>
        <dbReference type="ChEBI" id="CHEBI:43474"/>
        <dbReference type="ChEBI" id="CHEBI:58533"/>
        <dbReference type="EC" id="2.4.2.28"/>
    </reaction>
</comment>
<dbReference type="InterPro" id="IPR018099">
    <property type="entry name" value="Purine_phosphorylase-2_CS"/>
</dbReference>
<feature type="binding site" evidence="3">
    <location>
        <begin position="84"/>
        <end position="85"/>
    </location>
    <ligand>
        <name>phosphate</name>
        <dbReference type="ChEBI" id="CHEBI:43474"/>
    </ligand>
</feature>
<feature type="site" description="Important for substrate specificity" evidence="3">
    <location>
        <position position="221"/>
    </location>
</feature>
<evidence type="ECO:0000256" key="3">
    <source>
        <dbReference type="HAMAP-Rule" id="MF_01963"/>
    </source>
</evidence>
<dbReference type="RefSeq" id="WP_344916691.1">
    <property type="nucleotide sequence ID" value="NZ_BAABAQ010000002.1"/>
</dbReference>
<evidence type="ECO:0000313" key="5">
    <source>
        <dbReference type="EMBL" id="GAA4185863.1"/>
    </source>
</evidence>
<gene>
    <name evidence="3 5" type="primary">mtnP</name>
    <name evidence="5" type="ORF">GCM10022252_16920</name>
</gene>
<keyword evidence="2 3" id="KW-0808">Transferase</keyword>
<keyword evidence="6" id="KW-1185">Reference proteome</keyword>
<accession>A0ABP8ALA4</accession>
<comment type="pathway">
    <text evidence="3">Amino-acid biosynthesis; L-methionine biosynthesis via salvage pathway; S-methyl-5-thio-alpha-D-ribose 1-phosphate from S-methyl-5'-thioadenosine (phosphorylase route): step 1/1.</text>
</comment>
<dbReference type="Pfam" id="PF01048">
    <property type="entry name" value="PNP_UDP_1"/>
    <property type="match status" value="1"/>
</dbReference>
<feature type="binding site" evidence="3">
    <location>
        <begin position="207"/>
        <end position="209"/>
    </location>
    <ligand>
        <name>substrate</name>
    </ligand>
</feature>
<evidence type="ECO:0000259" key="4">
    <source>
        <dbReference type="Pfam" id="PF01048"/>
    </source>
</evidence>
<name>A0ABP8ALA4_9ACTN</name>
<feature type="binding site" evidence="3">
    <location>
        <position position="184"/>
    </location>
    <ligand>
        <name>phosphate</name>
        <dbReference type="ChEBI" id="CHEBI:43474"/>
    </ligand>
</feature>
<sequence>MSIGVIGGSGLYDLPGLTAVEEVRLGSPYGEPSGPLMAGTLAGRRVVFLSRHGRGHTLSPAEVPARANIHALKSVGVRQIVSVSAVGSLREELAPGDVVVPDQIVDRTRGTRASTFFGGGVVAHVSFADPFCARLRPLLAEAARSAGARTHDTGTYCCVEGPQFSTRAESDLYRSWGMDVIGMTALPEAKLAREAELCYVGLALVTDYDCWRRDDPGTVSAHAVADVMRRNVDLAREAVVRLVERLPDDFTCPCQEALGDAVMTGPEVAVPGHARWLLRKETRV</sequence>
<keyword evidence="3" id="KW-0660">Purine salvage</keyword>
<comment type="subunit">
    <text evidence="3">Homohexamer. Dimer of a homotrimer.</text>
</comment>
<evidence type="ECO:0000313" key="6">
    <source>
        <dbReference type="Proteomes" id="UP001501251"/>
    </source>
</evidence>
<comment type="function">
    <text evidence="3">Catalyzes the reversible phosphorylation of S-methyl-5'-thioadenosine (MTA) to adenine and 5-methylthioribose-1-phosphate. Involved in the breakdown of MTA, a major by-product of polyamine biosynthesis. Responsible for the first step in the methionine salvage pathway after MTA has been generated from S-adenosylmethionine. Has broad substrate specificity with 6-aminopurine nucleosides as preferred substrates.</text>
</comment>
<dbReference type="InterPro" id="IPR000845">
    <property type="entry name" value="Nucleoside_phosphorylase_d"/>
</dbReference>
<protein>
    <recommendedName>
        <fullName evidence="3">S-methyl-5'-thioadenosine phosphorylase</fullName>
        <ecNumber evidence="3">2.4.2.28</ecNumber>
    </recommendedName>
    <alternativeName>
        <fullName evidence="3">5'-methylthioadenosine phosphorylase</fullName>
        <shortName evidence="3">MTA phosphorylase</shortName>
        <shortName evidence="3">MTAP</shortName>
    </alternativeName>
</protein>
<feature type="domain" description="Nucleoside phosphorylase" evidence="4">
    <location>
        <begin position="3"/>
        <end position="243"/>
    </location>
</feature>
<evidence type="ECO:0000256" key="1">
    <source>
        <dbReference type="ARBA" id="ARBA00022676"/>
    </source>
</evidence>
<evidence type="ECO:0000256" key="2">
    <source>
        <dbReference type="ARBA" id="ARBA00022679"/>
    </source>
</evidence>
<dbReference type="PANTHER" id="PTHR42679:SF2">
    <property type="entry name" value="S-METHYL-5'-THIOADENOSINE PHOSPHORYLASE"/>
    <property type="match status" value="1"/>
</dbReference>
<organism evidence="5 6">
    <name type="scientific">Streptosporangium oxazolinicum</name>
    <dbReference type="NCBI Taxonomy" id="909287"/>
    <lineage>
        <taxon>Bacteria</taxon>
        <taxon>Bacillati</taxon>
        <taxon>Actinomycetota</taxon>
        <taxon>Actinomycetes</taxon>
        <taxon>Streptosporangiales</taxon>
        <taxon>Streptosporangiaceae</taxon>
        <taxon>Streptosporangium</taxon>
    </lineage>
</organism>
<dbReference type="PANTHER" id="PTHR42679">
    <property type="entry name" value="S-METHYL-5'-THIOADENOSINE PHOSPHORYLASE"/>
    <property type="match status" value="1"/>
</dbReference>
<comment type="caution">
    <text evidence="5">The sequence shown here is derived from an EMBL/GenBank/DDBJ whole genome shotgun (WGS) entry which is preliminary data.</text>
</comment>
<feature type="binding site" evidence="3">
    <location>
        <position position="9"/>
    </location>
    <ligand>
        <name>phosphate</name>
        <dbReference type="ChEBI" id="CHEBI:43474"/>
    </ligand>
</feature>
<dbReference type="InterPro" id="IPR010044">
    <property type="entry name" value="MTAP"/>
</dbReference>
<dbReference type="Gene3D" id="3.40.50.1580">
    <property type="entry name" value="Nucleoside phosphorylase domain"/>
    <property type="match status" value="1"/>
</dbReference>
<dbReference type="HAMAP" id="MF_01963">
    <property type="entry name" value="MTAP"/>
    <property type="match status" value="1"/>
</dbReference>
<comment type="similarity">
    <text evidence="3">Belongs to the PNP/MTAP phosphorylase family. MTAP subfamily.</text>
</comment>
<feature type="site" description="Important for substrate specificity" evidence="3">
    <location>
        <position position="165"/>
    </location>
</feature>
<reference evidence="6" key="1">
    <citation type="journal article" date="2019" name="Int. J. Syst. Evol. Microbiol.">
        <title>The Global Catalogue of Microorganisms (GCM) 10K type strain sequencing project: providing services to taxonomists for standard genome sequencing and annotation.</title>
        <authorList>
            <consortium name="The Broad Institute Genomics Platform"/>
            <consortium name="The Broad Institute Genome Sequencing Center for Infectious Disease"/>
            <person name="Wu L."/>
            <person name="Ma J."/>
        </authorList>
    </citation>
    <scope>NUCLEOTIDE SEQUENCE [LARGE SCALE GENOMIC DNA]</scope>
    <source>
        <strain evidence="6">JCM 17388</strain>
    </source>
</reference>
<proteinExistence type="inferred from homology"/>
<dbReference type="NCBIfam" id="NF006599">
    <property type="entry name" value="PRK09136.1"/>
    <property type="match status" value="1"/>
</dbReference>
<dbReference type="EC" id="2.4.2.28" evidence="3"/>
<dbReference type="NCBIfam" id="TIGR01694">
    <property type="entry name" value="MTAP"/>
    <property type="match status" value="1"/>
</dbReference>
<dbReference type="Proteomes" id="UP001501251">
    <property type="component" value="Unassembled WGS sequence"/>
</dbReference>
<dbReference type="InterPro" id="IPR035994">
    <property type="entry name" value="Nucleoside_phosphorylase_sf"/>
</dbReference>
<dbReference type="CDD" id="cd09010">
    <property type="entry name" value="MTAP_SsMTAPII_like_MTIP"/>
    <property type="match status" value="1"/>
</dbReference>
<dbReference type="SUPFAM" id="SSF53167">
    <property type="entry name" value="Purine and uridine phosphorylases"/>
    <property type="match status" value="1"/>
</dbReference>
<feature type="binding site" evidence="3">
    <location>
        <position position="183"/>
    </location>
    <ligand>
        <name>substrate</name>
    </ligand>
</feature>